<dbReference type="SUPFAM" id="SSF81383">
    <property type="entry name" value="F-box domain"/>
    <property type="match status" value="1"/>
</dbReference>
<sequence length="255" mass="29933">MSTESPPITSRDCSLAMKPDSDTVLDPHGSFPFLQLPNELLHQIITHLTNPHTFLALSRVNHRLRSITQSRPTRKAFVTLWLQTHPYCPKAPHLIKHILQFTRRHCLRPHHCHHNLNFEQPLMPPRFGTGELPLDKFFYRHRYEEPDANGRMSGYRSYLRQFSELSTKWLRRYVVRLAESYGDAGGPSGRVGEVELDVEDVVLGYAIYERSRERKGEGKWEEVRRGRLRDYWYWDMYDWACRCGCDVPVEGGGRR</sequence>
<dbReference type="PROSITE" id="PS50181">
    <property type="entry name" value="FBOX"/>
    <property type="match status" value="1"/>
</dbReference>
<evidence type="ECO:0000313" key="2">
    <source>
        <dbReference type="EMBL" id="RPA77173.1"/>
    </source>
</evidence>
<gene>
    <name evidence="2" type="ORF">BJ508DRAFT_379079</name>
</gene>
<feature type="domain" description="F-box" evidence="1">
    <location>
        <begin position="30"/>
        <end position="80"/>
    </location>
</feature>
<reference evidence="2 3" key="1">
    <citation type="journal article" date="2018" name="Nat. Ecol. Evol.">
        <title>Pezizomycetes genomes reveal the molecular basis of ectomycorrhizal truffle lifestyle.</title>
        <authorList>
            <person name="Murat C."/>
            <person name="Payen T."/>
            <person name="Noel B."/>
            <person name="Kuo A."/>
            <person name="Morin E."/>
            <person name="Chen J."/>
            <person name="Kohler A."/>
            <person name="Krizsan K."/>
            <person name="Balestrini R."/>
            <person name="Da Silva C."/>
            <person name="Montanini B."/>
            <person name="Hainaut M."/>
            <person name="Levati E."/>
            <person name="Barry K.W."/>
            <person name="Belfiori B."/>
            <person name="Cichocki N."/>
            <person name="Clum A."/>
            <person name="Dockter R.B."/>
            <person name="Fauchery L."/>
            <person name="Guy J."/>
            <person name="Iotti M."/>
            <person name="Le Tacon F."/>
            <person name="Lindquist E.A."/>
            <person name="Lipzen A."/>
            <person name="Malagnac F."/>
            <person name="Mello A."/>
            <person name="Molinier V."/>
            <person name="Miyauchi S."/>
            <person name="Poulain J."/>
            <person name="Riccioni C."/>
            <person name="Rubini A."/>
            <person name="Sitrit Y."/>
            <person name="Splivallo R."/>
            <person name="Traeger S."/>
            <person name="Wang M."/>
            <person name="Zifcakova L."/>
            <person name="Wipf D."/>
            <person name="Zambonelli A."/>
            <person name="Paolocci F."/>
            <person name="Nowrousian M."/>
            <person name="Ottonello S."/>
            <person name="Baldrian P."/>
            <person name="Spatafora J.W."/>
            <person name="Henrissat B."/>
            <person name="Nagy L.G."/>
            <person name="Aury J.M."/>
            <person name="Wincker P."/>
            <person name="Grigoriev I.V."/>
            <person name="Bonfante P."/>
            <person name="Martin F.M."/>
        </authorList>
    </citation>
    <scope>NUCLEOTIDE SEQUENCE [LARGE SCALE GENOMIC DNA]</scope>
    <source>
        <strain evidence="2 3">RN42</strain>
    </source>
</reference>
<dbReference type="SMART" id="SM00256">
    <property type="entry name" value="FBOX"/>
    <property type="match status" value="1"/>
</dbReference>
<dbReference type="Proteomes" id="UP000275078">
    <property type="component" value="Unassembled WGS sequence"/>
</dbReference>
<keyword evidence="3" id="KW-1185">Reference proteome</keyword>
<evidence type="ECO:0000259" key="1">
    <source>
        <dbReference type="PROSITE" id="PS50181"/>
    </source>
</evidence>
<dbReference type="EMBL" id="ML119731">
    <property type="protein sequence ID" value="RPA77173.1"/>
    <property type="molecule type" value="Genomic_DNA"/>
</dbReference>
<dbReference type="InterPro" id="IPR001810">
    <property type="entry name" value="F-box_dom"/>
</dbReference>
<protein>
    <recommendedName>
        <fullName evidence="1">F-box domain-containing protein</fullName>
    </recommendedName>
</protein>
<organism evidence="2 3">
    <name type="scientific">Ascobolus immersus RN42</name>
    <dbReference type="NCBI Taxonomy" id="1160509"/>
    <lineage>
        <taxon>Eukaryota</taxon>
        <taxon>Fungi</taxon>
        <taxon>Dikarya</taxon>
        <taxon>Ascomycota</taxon>
        <taxon>Pezizomycotina</taxon>
        <taxon>Pezizomycetes</taxon>
        <taxon>Pezizales</taxon>
        <taxon>Ascobolaceae</taxon>
        <taxon>Ascobolus</taxon>
    </lineage>
</organism>
<dbReference type="Pfam" id="PF12937">
    <property type="entry name" value="F-box-like"/>
    <property type="match status" value="1"/>
</dbReference>
<dbReference type="InterPro" id="IPR036047">
    <property type="entry name" value="F-box-like_dom_sf"/>
</dbReference>
<accession>A0A3N4HTI8</accession>
<proteinExistence type="predicted"/>
<dbReference type="AlphaFoldDB" id="A0A3N4HTI8"/>
<name>A0A3N4HTI8_ASCIM</name>
<evidence type="ECO:0000313" key="3">
    <source>
        <dbReference type="Proteomes" id="UP000275078"/>
    </source>
</evidence>